<dbReference type="OrthoDB" id="9130903at2"/>
<protein>
    <submittedName>
        <fullName evidence="2">Hydroxylacyl-CoA dehydrogenase</fullName>
    </submittedName>
</protein>
<reference evidence="2 3" key="1">
    <citation type="submission" date="2015-10" db="EMBL/GenBank/DDBJ databases">
        <title>Draft genome sequence of Streptomyces yokosukanensis DSM 40224, type strain for the species Streptomyces yokosukanensis.</title>
        <authorList>
            <person name="Ruckert C."/>
            <person name="Winkler A."/>
            <person name="Kalinowski J."/>
            <person name="Kampfer P."/>
            <person name="Glaeser S."/>
        </authorList>
    </citation>
    <scope>NUCLEOTIDE SEQUENCE [LARGE SCALE GENOMIC DNA]</scope>
    <source>
        <strain evidence="2 3">DSM 40224</strain>
    </source>
</reference>
<organism evidence="2 3">
    <name type="scientific">Streptomyces yokosukanensis</name>
    <dbReference type="NCBI Taxonomy" id="67386"/>
    <lineage>
        <taxon>Bacteria</taxon>
        <taxon>Bacillati</taxon>
        <taxon>Actinomycetota</taxon>
        <taxon>Actinomycetes</taxon>
        <taxon>Kitasatosporales</taxon>
        <taxon>Streptomycetaceae</taxon>
        <taxon>Streptomyces</taxon>
    </lineage>
</organism>
<dbReference type="SUPFAM" id="SSF54427">
    <property type="entry name" value="NTF2-like"/>
    <property type="match status" value="1"/>
</dbReference>
<evidence type="ECO:0000259" key="1">
    <source>
        <dbReference type="Pfam" id="PF13577"/>
    </source>
</evidence>
<dbReference type="CDD" id="cd00531">
    <property type="entry name" value="NTF2_like"/>
    <property type="match status" value="1"/>
</dbReference>
<proteinExistence type="predicted"/>
<sequence>MLRSVAPARSQEAFAPAQEDFGALYARTQQFYAHQMQLFDDHDAERWAGTFTEDAVFVVPTLDEPVRGRAALAANVRRNQIQQERSGEQLRHWIGMLDVQPQADGTLHTRAYALVYVTPRGGESKVSRVCVLQDVLVRTRGKWRTRSRLVTRDDLALTTENAA</sequence>
<dbReference type="Pfam" id="PF13577">
    <property type="entry name" value="SnoaL_4"/>
    <property type="match status" value="1"/>
</dbReference>
<gene>
    <name evidence="2" type="ORF">AQI95_34610</name>
</gene>
<evidence type="ECO:0000313" key="3">
    <source>
        <dbReference type="Proteomes" id="UP000053127"/>
    </source>
</evidence>
<dbReference type="AlphaFoldDB" id="A0A101NW98"/>
<feature type="domain" description="SnoaL-like" evidence="1">
    <location>
        <begin position="29"/>
        <end position="148"/>
    </location>
</feature>
<dbReference type="InterPro" id="IPR032710">
    <property type="entry name" value="NTF2-like_dom_sf"/>
</dbReference>
<dbReference type="Proteomes" id="UP000053127">
    <property type="component" value="Unassembled WGS sequence"/>
</dbReference>
<dbReference type="Gene3D" id="3.10.450.50">
    <property type="match status" value="1"/>
</dbReference>
<name>A0A101NW98_9ACTN</name>
<accession>A0A101NW98</accession>
<dbReference type="EMBL" id="LMWN01000049">
    <property type="protein sequence ID" value="KUN00495.1"/>
    <property type="molecule type" value="Genomic_DNA"/>
</dbReference>
<comment type="caution">
    <text evidence="2">The sequence shown here is derived from an EMBL/GenBank/DDBJ whole genome shotgun (WGS) entry which is preliminary data.</text>
</comment>
<evidence type="ECO:0000313" key="2">
    <source>
        <dbReference type="EMBL" id="KUN00495.1"/>
    </source>
</evidence>
<dbReference type="STRING" id="67386.AQI95_34610"/>
<keyword evidence="3" id="KW-1185">Reference proteome</keyword>
<dbReference type="InterPro" id="IPR037401">
    <property type="entry name" value="SnoaL-like"/>
</dbReference>